<evidence type="ECO:0000256" key="1">
    <source>
        <dbReference type="SAM" id="Phobius"/>
    </source>
</evidence>
<protein>
    <submittedName>
        <fullName evidence="2">Uncharacterized protein</fullName>
    </submittedName>
</protein>
<accession>A0A0E9R2J9</accession>
<keyword evidence="1" id="KW-0812">Transmembrane</keyword>
<dbReference type="AlphaFoldDB" id="A0A0E9R2J9"/>
<sequence length="39" mass="4220">MPLFDEGVALDSERDLWVGLGWVGGGLILLFWSLICPSG</sequence>
<keyword evidence="1" id="KW-0472">Membrane</keyword>
<organism evidence="2">
    <name type="scientific">Anguilla anguilla</name>
    <name type="common">European freshwater eel</name>
    <name type="synonym">Muraena anguilla</name>
    <dbReference type="NCBI Taxonomy" id="7936"/>
    <lineage>
        <taxon>Eukaryota</taxon>
        <taxon>Metazoa</taxon>
        <taxon>Chordata</taxon>
        <taxon>Craniata</taxon>
        <taxon>Vertebrata</taxon>
        <taxon>Euteleostomi</taxon>
        <taxon>Actinopterygii</taxon>
        <taxon>Neopterygii</taxon>
        <taxon>Teleostei</taxon>
        <taxon>Anguilliformes</taxon>
        <taxon>Anguillidae</taxon>
        <taxon>Anguilla</taxon>
    </lineage>
</organism>
<name>A0A0E9R2J9_ANGAN</name>
<dbReference type="EMBL" id="GBXM01086009">
    <property type="protein sequence ID" value="JAH22568.1"/>
    <property type="molecule type" value="Transcribed_RNA"/>
</dbReference>
<evidence type="ECO:0000313" key="2">
    <source>
        <dbReference type="EMBL" id="JAH22568.1"/>
    </source>
</evidence>
<keyword evidence="1" id="KW-1133">Transmembrane helix</keyword>
<proteinExistence type="predicted"/>
<feature type="transmembrane region" description="Helical" evidence="1">
    <location>
        <begin position="16"/>
        <end position="35"/>
    </location>
</feature>
<reference evidence="2" key="1">
    <citation type="submission" date="2014-11" db="EMBL/GenBank/DDBJ databases">
        <authorList>
            <person name="Amaro Gonzalez C."/>
        </authorList>
    </citation>
    <scope>NUCLEOTIDE SEQUENCE</scope>
</reference>
<reference evidence="2" key="2">
    <citation type="journal article" date="2015" name="Fish Shellfish Immunol.">
        <title>Early steps in the European eel (Anguilla anguilla)-Vibrio vulnificus interaction in the gills: Role of the RtxA13 toxin.</title>
        <authorList>
            <person name="Callol A."/>
            <person name="Pajuelo D."/>
            <person name="Ebbesson L."/>
            <person name="Teles M."/>
            <person name="MacKenzie S."/>
            <person name="Amaro C."/>
        </authorList>
    </citation>
    <scope>NUCLEOTIDE SEQUENCE</scope>
</reference>